<comment type="cofactor">
    <cofactor evidence="1">
        <name>Mg(2+)</name>
        <dbReference type="ChEBI" id="CHEBI:18420"/>
    </cofactor>
</comment>
<feature type="domain" description="GGDEF" evidence="3">
    <location>
        <begin position="171"/>
        <end position="298"/>
    </location>
</feature>
<protein>
    <recommendedName>
        <fullName evidence="2">diguanylate cyclase</fullName>
        <ecNumber evidence="2">2.7.7.65</ecNumber>
    </recommendedName>
</protein>
<dbReference type="SUPFAM" id="SSF55073">
    <property type="entry name" value="Nucleotide cyclase"/>
    <property type="match status" value="1"/>
</dbReference>
<name>A0A975DHB2_9GAMM</name>
<organism evidence="4 5">
    <name type="scientific">Pseudoalteromonas xiamenensis</name>
    <dbReference type="NCBI Taxonomy" id="882626"/>
    <lineage>
        <taxon>Bacteria</taxon>
        <taxon>Pseudomonadati</taxon>
        <taxon>Pseudomonadota</taxon>
        <taxon>Gammaproteobacteria</taxon>
        <taxon>Alteromonadales</taxon>
        <taxon>Pseudoalteromonadaceae</taxon>
        <taxon>Pseudoalteromonas</taxon>
    </lineage>
</organism>
<dbReference type="PANTHER" id="PTHR45138">
    <property type="entry name" value="REGULATORY COMPONENTS OF SENSORY TRANSDUCTION SYSTEM"/>
    <property type="match status" value="1"/>
</dbReference>
<dbReference type="PROSITE" id="PS50887">
    <property type="entry name" value="GGDEF"/>
    <property type="match status" value="1"/>
</dbReference>
<dbReference type="InterPro" id="IPR050469">
    <property type="entry name" value="Diguanylate_Cyclase"/>
</dbReference>
<dbReference type="RefSeq" id="WP_208842836.1">
    <property type="nucleotide sequence ID" value="NZ_CP072133.1"/>
</dbReference>
<dbReference type="PANTHER" id="PTHR45138:SF6">
    <property type="entry name" value="DIGUANYLATE CYCLASE DGCN"/>
    <property type="match status" value="1"/>
</dbReference>
<accession>A0A975DHB2</accession>
<dbReference type="AlphaFoldDB" id="A0A975DHB2"/>
<dbReference type="GO" id="GO:0005886">
    <property type="term" value="C:plasma membrane"/>
    <property type="evidence" value="ECO:0007669"/>
    <property type="project" value="TreeGrafter"/>
</dbReference>
<dbReference type="EMBL" id="CP072133">
    <property type="protein sequence ID" value="QTH71195.1"/>
    <property type="molecule type" value="Genomic_DNA"/>
</dbReference>
<dbReference type="NCBIfam" id="TIGR00254">
    <property type="entry name" value="GGDEF"/>
    <property type="match status" value="1"/>
</dbReference>
<dbReference type="InterPro" id="IPR043128">
    <property type="entry name" value="Rev_trsase/Diguanyl_cyclase"/>
</dbReference>
<evidence type="ECO:0000313" key="5">
    <source>
        <dbReference type="Proteomes" id="UP000664904"/>
    </source>
</evidence>
<dbReference type="GO" id="GO:1902201">
    <property type="term" value="P:negative regulation of bacterial-type flagellum-dependent cell motility"/>
    <property type="evidence" value="ECO:0007669"/>
    <property type="project" value="TreeGrafter"/>
</dbReference>
<dbReference type="GO" id="GO:0043709">
    <property type="term" value="P:cell adhesion involved in single-species biofilm formation"/>
    <property type="evidence" value="ECO:0007669"/>
    <property type="project" value="TreeGrafter"/>
</dbReference>
<gene>
    <name evidence="4" type="ORF">J5O05_15535</name>
</gene>
<dbReference type="InterPro" id="IPR029787">
    <property type="entry name" value="Nucleotide_cyclase"/>
</dbReference>
<dbReference type="KEGG" id="pxi:J5O05_15535"/>
<dbReference type="EC" id="2.7.7.65" evidence="2"/>
<reference evidence="4" key="1">
    <citation type="submission" date="2021-03" db="EMBL/GenBank/DDBJ databases">
        <title>Complete Genome of Pseudoalteromonas xiamenensis STKMTI.2, a new potential marine bacterium producing anti-Vibrio compounds.</title>
        <authorList>
            <person name="Handayani D.P."/>
            <person name="Isnansetyo A."/>
            <person name="Istiqomah I."/>
            <person name="Jumina J."/>
        </authorList>
    </citation>
    <scope>NUCLEOTIDE SEQUENCE</scope>
    <source>
        <strain evidence="4">STKMTI.2</strain>
    </source>
</reference>
<evidence type="ECO:0000313" key="4">
    <source>
        <dbReference type="EMBL" id="QTH71195.1"/>
    </source>
</evidence>
<keyword evidence="5" id="KW-1185">Reference proteome</keyword>
<evidence type="ECO:0000256" key="1">
    <source>
        <dbReference type="ARBA" id="ARBA00001946"/>
    </source>
</evidence>
<dbReference type="FunFam" id="3.30.70.270:FF:000001">
    <property type="entry name" value="Diguanylate cyclase domain protein"/>
    <property type="match status" value="1"/>
</dbReference>
<dbReference type="Pfam" id="PF00990">
    <property type="entry name" value="GGDEF"/>
    <property type="match status" value="1"/>
</dbReference>
<dbReference type="CDD" id="cd01949">
    <property type="entry name" value="GGDEF"/>
    <property type="match status" value="1"/>
</dbReference>
<dbReference type="SMART" id="SM00267">
    <property type="entry name" value="GGDEF"/>
    <property type="match status" value="1"/>
</dbReference>
<evidence type="ECO:0000256" key="2">
    <source>
        <dbReference type="ARBA" id="ARBA00012528"/>
    </source>
</evidence>
<dbReference type="GO" id="GO:0052621">
    <property type="term" value="F:diguanylate cyclase activity"/>
    <property type="evidence" value="ECO:0007669"/>
    <property type="project" value="UniProtKB-EC"/>
</dbReference>
<proteinExistence type="predicted"/>
<sequence length="298" mass="33575">MENVHILSQRMPTRGEFLPFGSALQSQSSLNEYQKLVEKLQTSLDLTELVTIYADFAARVFKFSGMQFHCSLGVFPMKNADLSNTPSTFELHLSGEHLGQLVYFSQYPVSESITDKLAKFHQCLLYPLRNALMYTRVLKLATKDSLTGLNNRSQFNEILKQKIETARRQHRPFGLMLLDLDNFKQVNDVYGHKAGDEVLVEFATILDNSVRATDSVFRFGGDEFAILIDDPAIMTNKVVAERIMKTVTKSALMNRYGVTSSIGYTLALSKDEEDELFARADKGLYQAKNAGRNCARSA</sequence>
<dbReference type="InterPro" id="IPR000160">
    <property type="entry name" value="GGDEF_dom"/>
</dbReference>
<dbReference type="Gene3D" id="3.30.70.270">
    <property type="match status" value="1"/>
</dbReference>
<evidence type="ECO:0000259" key="3">
    <source>
        <dbReference type="PROSITE" id="PS50887"/>
    </source>
</evidence>
<dbReference type="Proteomes" id="UP000664904">
    <property type="component" value="Chromosome"/>
</dbReference>